<organism evidence="1">
    <name type="scientific">bioreactor metagenome</name>
    <dbReference type="NCBI Taxonomy" id="1076179"/>
    <lineage>
        <taxon>unclassified sequences</taxon>
        <taxon>metagenomes</taxon>
        <taxon>ecological metagenomes</taxon>
    </lineage>
</organism>
<dbReference type="EMBL" id="VSSQ01012931">
    <property type="protein sequence ID" value="MPM50356.1"/>
    <property type="molecule type" value="Genomic_DNA"/>
</dbReference>
<protein>
    <submittedName>
        <fullName evidence="1">Uncharacterized protein</fullName>
    </submittedName>
</protein>
<sequence length="149" mass="17702">MILSVNKRKTIMKAAFALIFSLIVCGSVLAQISEFDTLDYFNYTATYEKAEYINDSESMGHWAFTFRSGDGSLFTFDHYSFGFENNLLQNKGLKKTDDYAVNTGKKFIIHYIELVEYIWEDEDEYWDNDWYEYDYQLQYYSGTYTEFSE</sequence>
<accession>A0A645ABQ5</accession>
<gene>
    <name evidence="1" type="ORF">SDC9_97095</name>
</gene>
<name>A0A645ABQ5_9ZZZZ</name>
<comment type="caution">
    <text evidence="1">The sequence shown here is derived from an EMBL/GenBank/DDBJ whole genome shotgun (WGS) entry which is preliminary data.</text>
</comment>
<proteinExistence type="predicted"/>
<reference evidence="1" key="1">
    <citation type="submission" date="2019-08" db="EMBL/GenBank/DDBJ databases">
        <authorList>
            <person name="Kucharzyk K."/>
            <person name="Murdoch R.W."/>
            <person name="Higgins S."/>
            <person name="Loffler F."/>
        </authorList>
    </citation>
    <scope>NUCLEOTIDE SEQUENCE</scope>
</reference>
<dbReference type="AlphaFoldDB" id="A0A645ABQ5"/>
<evidence type="ECO:0000313" key="1">
    <source>
        <dbReference type="EMBL" id="MPM50356.1"/>
    </source>
</evidence>